<dbReference type="Gene3D" id="1.20.1720.10">
    <property type="entry name" value="Multidrug resistance protein D"/>
    <property type="match status" value="1"/>
</dbReference>
<keyword evidence="3" id="KW-1003">Cell membrane</keyword>
<evidence type="ECO:0000313" key="10">
    <source>
        <dbReference type="EMBL" id="GGQ66658.1"/>
    </source>
</evidence>
<dbReference type="PANTHER" id="PTHR42718">
    <property type="entry name" value="MAJOR FACILITATOR SUPERFAMILY MULTIDRUG TRANSPORTER MFSC"/>
    <property type="match status" value="1"/>
</dbReference>
<dbReference type="RefSeq" id="WP_189556125.1">
    <property type="nucleotide sequence ID" value="NZ_BMTE01000029.1"/>
</dbReference>
<proteinExistence type="predicted"/>
<feature type="transmembrane region" description="Helical" evidence="8">
    <location>
        <begin position="359"/>
        <end position="381"/>
    </location>
</feature>
<name>A0A918EV39_9ACTN</name>
<evidence type="ECO:0000256" key="8">
    <source>
        <dbReference type="SAM" id="Phobius"/>
    </source>
</evidence>
<keyword evidence="7" id="KW-0046">Antibiotic resistance</keyword>
<dbReference type="GO" id="GO:0005886">
    <property type="term" value="C:plasma membrane"/>
    <property type="evidence" value="ECO:0007669"/>
    <property type="project" value="UniProtKB-SubCell"/>
</dbReference>
<evidence type="ECO:0000256" key="6">
    <source>
        <dbReference type="ARBA" id="ARBA00023136"/>
    </source>
</evidence>
<feature type="transmembrane region" description="Helical" evidence="8">
    <location>
        <begin position="12"/>
        <end position="36"/>
    </location>
</feature>
<dbReference type="CDD" id="cd17321">
    <property type="entry name" value="MFS_MMR_MDR_like"/>
    <property type="match status" value="1"/>
</dbReference>
<comment type="caution">
    <text evidence="10">The sequence shown here is derived from an EMBL/GenBank/DDBJ whole genome shotgun (WGS) entry which is preliminary data.</text>
</comment>
<comment type="subcellular location">
    <subcellularLocation>
        <location evidence="1">Cell membrane</location>
        <topology evidence="1">Multi-pass membrane protein</topology>
    </subcellularLocation>
</comment>
<reference evidence="10" key="2">
    <citation type="submission" date="2020-09" db="EMBL/GenBank/DDBJ databases">
        <authorList>
            <person name="Sun Q."/>
            <person name="Ohkuma M."/>
        </authorList>
    </citation>
    <scope>NUCLEOTIDE SEQUENCE</scope>
    <source>
        <strain evidence="10">JCM 4403</strain>
    </source>
</reference>
<keyword evidence="2" id="KW-0813">Transport</keyword>
<evidence type="ECO:0000256" key="1">
    <source>
        <dbReference type="ARBA" id="ARBA00004651"/>
    </source>
</evidence>
<evidence type="ECO:0000256" key="7">
    <source>
        <dbReference type="ARBA" id="ARBA00023251"/>
    </source>
</evidence>
<dbReference type="GO" id="GO:0046677">
    <property type="term" value="P:response to antibiotic"/>
    <property type="evidence" value="ECO:0007669"/>
    <property type="project" value="UniProtKB-KW"/>
</dbReference>
<evidence type="ECO:0000256" key="3">
    <source>
        <dbReference type="ARBA" id="ARBA00022475"/>
    </source>
</evidence>
<dbReference type="Pfam" id="PF07690">
    <property type="entry name" value="MFS_1"/>
    <property type="match status" value="1"/>
</dbReference>
<evidence type="ECO:0000256" key="4">
    <source>
        <dbReference type="ARBA" id="ARBA00022692"/>
    </source>
</evidence>
<dbReference type="InterPro" id="IPR020846">
    <property type="entry name" value="MFS_dom"/>
</dbReference>
<dbReference type="Proteomes" id="UP000656732">
    <property type="component" value="Unassembled WGS sequence"/>
</dbReference>
<feature type="transmembrane region" description="Helical" evidence="8">
    <location>
        <begin position="48"/>
        <end position="68"/>
    </location>
</feature>
<feature type="domain" description="Major facilitator superfamily (MFS) profile" evidence="9">
    <location>
        <begin position="14"/>
        <end position="502"/>
    </location>
</feature>
<feature type="transmembrane region" description="Helical" evidence="8">
    <location>
        <begin position="268"/>
        <end position="289"/>
    </location>
</feature>
<sequence>MQTPVNGRLHKGLVLAIACAAVVLLTVDLTVLHLAIPKLISDLDPSATQILWIADIYGFVLAGLLITMGSVGDRIGRKKLLLIGTVGFAGASLLTAYAPNAEILIVARVLLGAAGATIMPSTLSILRNVFTDPKERTAAIGLWSGMSASGFVLGPIIGGALLNNFWWGSVFLINIPILLVLFIAALLVLPESRNPRPGRLDWPSVVLSTGGVIGLVYAVKEAAHGGVDQPKVWATALVGGAALAVFVMRQTKLTHPLIDVRLFRRAAFSGAVCANLFAMFAMVAQSLIFSQYFQLVLGWSPLKAGLAGLPGAAASAVGGGALAAPLITAIGRGRTVGLGLGLGAVGLALYTTAGMESNYMMLVVAMVPVGVGFGMAFAVTGDTVLATVPKERAGSGAAISETAMEVGGALGIAVLGSALNSAYTSGLDVPEGVPASAVPAIEDSIAAAMQVAASLPADLAAQVVEASRHAFVDAFHLSALVAAGVMALVAVASLVSLRNVPKVIEEEEPGDEPAEPLPTTR</sequence>
<feature type="transmembrane region" description="Helical" evidence="8">
    <location>
        <begin position="200"/>
        <end position="219"/>
    </location>
</feature>
<feature type="transmembrane region" description="Helical" evidence="8">
    <location>
        <begin position="474"/>
        <end position="495"/>
    </location>
</feature>
<feature type="transmembrane region" description="Helical" evidence="8">
    <location>
        <begin position="80"/>
        <end position="99"/>
    </location>
</feature>
<dbReference type="AlphaFoldDB" id="A0A918EV39"/>
<protein>
    <submittedName>
        <fullName evidence="10">MFS transporter</fullName>
    </submittedName>
</protein>
<organism evidence="10 11">
    <name type="scientific">Streptomyces pilosus</name>
    <dbReference type="NCBI Taxonomy" id="28893"/>
    <lineage>
        <taxon>Bacteria</taxon>
        <taxon>Bacillati</taxon>
        <taxon>Actinomycetota</taxon>
        <taxon>Actinomycetes</taxon>
        <taxon>Kitasatosporales</taxon>
        <taxon>Streptomycetaceae</taxon>
        <taxon>Streptomyces</taxon>
    </lineage>
</organism>
<evidence type="ECO:0000256" key="5">
    <source>
        <dbReference type="ARBA" id="ARBA00022989"/>
    </source>
</evidence>
<dbReference type="InterPro" id="IPR011701">
    <property type="entry name" value="MFS"/>
</dbReference>
<keyword evidence="6 8" id="KW-0472">Membrane</keyword>
<feature type="transmembrane region" description="Helical" evidence="8">
    <location>
        <begin position="335"/>
        <end position="353"/>
    </location>
</feature>
<keyword evidence="4 8" id="KW-0812">Transmembrane</keyword>
<feature type="transmembrane region" description="Helical" evidence="8">
    <location>
        <begin position="105"/>
        <end position="126"/>
    </location>
</feature>
<feature type="transmembrane region" description="Helical" evidence="8">
    <location>
        <begin position="138"/>
        <end position="159"/>
    </location>
</feature>
<feature type="transmembrane region" description="Helical" evidence="8">
    <location>
        <begin position="165"/>
        <end position="188"/>
    </location>
</feature>
<evidence type="ECO:0000256" key="2">
    <source>
        <dbReference type="ARBA" id="ARBA00022448"/>
    </source>
</evidence>
<dbReference type="InterPro" id="IPR036259">
    <property type="entry name" value="MFS_trans_sf"/>
</dbReference>
<evidence type="ECO:0000313" key="11">
    <source>
        <dbReference type="Proteomes" id="UP000656732"/>
    </source>
</evidence>
<dbReference type="PANTHER" id="PTHR42718:SF47">
    <property type="entry name" value="METHYL VIOLOGEN RESISTANCE PROTEIN SMVA"/>
    <property type="match status" value="1"/>
</dbReference>
<reference evidence="10" key="1">
    <citation type="journal article" date="2014" name="Int. J. Syst. Evol. Microbiol.">
        <title>Complete genome sequence of Corynebacterium casei LMG S-19264T (=DSM 44701T), isolated from a smear-ripened cheese.</title>
        <authorList>
            <consortium name="US DOE Joint Genome Institute (JGI-PGF)"/>
            <person name="Walter F."/>
            <person name="Albersmeier A."/>
            <person name="Kalinowski J."/>
            <person name="Ruckert C."/>
        </authorList>
    </citation>
    <scope>NUCLEOTIDE SEQUENCE</scope>
    <source>
        <strain evidence="10">JCM 4403</strain>
    </source>
</reference>
<dbReference type="GO" id="GO:0022857">
    <property type="term" value="F:transmembrane transporter activity"/>
    <property type="evidence" value="ECO:0007669"/>
    <property type="project" value="InterPro"/>
</dbReference>
<dbReference type="PROSITE" id="PS50850">
    <property type="entry name" value="MFS"/>
    <property type="match status" value="1"/>
</dbReference>
<dbReference type="SUPFAM" id="SSF103473">
    <property type="entry name" value="MFS general substrate transporter"/>
    <property type="match status" value="1"/>
</dbReference>
<dbReference type="EMBL" id="BMTU01000002">
    <property type="protein sequence ID" value="GGQ66658.1"/>
    <property type="molecule type" value="Genomic_DNA"/>
</dbReference>
<feature type="transmembrane region" description="Helical" evidence="8">
    <location>
        <begin position="402"/>
        <end position="423"/>
    </location>
</feature>
<feature type="transmembrane region" description="Helical" evidence="8">
    <location>
        <begin position="309"/>
        <end position="328"/>
    </location>
</feature>
<keyword evidence="5 8" id="KW-1133">Transmembrane helix</keyword>
<feature type="transmembrane region" description="Helical" evidence="8">
    <location>
        <begin position="231"/>
        <end position="248"/>
    </location>
</feature>
<gene>
    <name evidence="10" type="primary">smvA</name>
    <name evidence="10" type="ORF">GCM10010280_10870</name>
</gene>
<evidence type="ECO:0000259" key="9">
    <source>
        <dbReference type="PROSITE" id="PS50850"/>
    </source>
</evidence>
<dbReference type="Gene3D" id="1.20.1250.20">
    <property type="entry name" value="MFS general substrate transporter like domains"/>
    <property type="match status" value="1"/>
</dbReference>
<keyword evidence="11" id="KW-1185">Reference proteome</keyword>
<accession>A0A918EV39</accession>